<dbReference type="PROSITE" id="PS00058">
    <property type="entry name" value="DNA_MISMATCH_REPAIR_1"/>
    <property type="match status" value="1"/>
</dbReference>
<dbReference type="FunFam" id="3.30.565.10:FF:000003">
    <property type="entry name" value="DNA mismatch repair endonuclease MutL"/>
    <property type="match status" value="1"/>
</dbReference>
<dbReference type="Pfam" id="PF08676">
    <property type="entry name" value="MutL_C"/>
    <property type="match status" value="1"/>
</dbReference>
<dbReference type="CDD" id="cd16926">
    <property type="entry name" value="HATPase_MutL-MLH-PMS-like"/>
    <property type="match status" value="1"/>
</dbReference>
<dbReference type="SMART" id="SM01340">
    <property type="entry name" value="DNA_mis_repair"/>
    <property type="match status" value="1"/>
</dbReference>
<feature type="domain" description="MutL C-terminal dimerisation" evidence="5">
    <location>
        <begin position="385"/>
        <end position="507"/>
    </location>
</feature>
<dbReference type="SUPFAM" id="SSF55874">
    <property type="entry name" value="ATPase domain of HSP90 chaperone/DNA topoisomerase II/histidine kinase"/>
    <property type="match status" value="1"/>
</dbReference>
<evidence type="ECO:0000256" key="1">
    <source>
        <dbReference type="ARBA" id="ARBA00006082"/>
    </source>
</evidence>
<keyword evidence="2 4" id="KW-0227">DNA damage</keyword>
<dbReference type="GO" id="GO:0005524">
    <property type="term" value="F:ATP binding"/>
    <property type="evidence" value="ECO:0007669"/>
    <property type="project" value="InterPro"/>
</dbReference>
<dbReference type="EMBL" id="JADEWZ010000006">
    <property type="protein sequence ID" value="MBE9115419.1"/>
    <property type="molecule type" value="Genomic_DNA"/>
</dbReference>
<dbReference type="InterPro" id="IPR020568">
    <property type="entry name" value="Ribosomal_Su5_D2-typ_SF"/>
</dbReference>
<dbReference type="Pfam" id="PF13589">
    <property type="entry name" value="HATPase_c_3"/>
    <property type="match status" value="1"/>
</dbReference>
<evidence type="ECO:0000256" key="3">
    <source>
        <dbReference type="ARBA" id="ARBA00023204"/>
    </source>
</evidence>
<dbReference type="GO" id="GO:0032300">
    <property type="term" value="C:mismatch repair complex"/>
    <property type="evidence" value="ECO:0007669"/>
    <property type="project" value="InterPro"/>
</dbReference>
<dbReference type="Proteomes" id="UP000654482">
    <property type="component" value="Unassembled WGS sequence"/>
</dbReference>
<dbReference type="SMART" id="SM00853">
    <property type="entry name" value="MutL_C"/>
    <property type="match status" value="1"/>
</dbReference>
<dbReference type="InterPro" id="IPR037198">
    <property type="entry name" value="MutL_C_sf"/>
</dbReference>
<keyword evidence="8" id="KW-1185">Reference proteome</keyword>
<name>A0A8J7DNZ7_9CYAN</name>
<dbReference type="GO" id="GO:0016887">
    <property type="term" value="F:ATP hydrolysis activity"/>
    <property type="evidence" value="ECO:0007669"/>
    <property type="project" value="InterPro"/>
</dbReference>
<evidence type="ECO:0000256" key="2">
    <source>
        <dbReference type="ARBA" id="ARBA00022763"/>
    </source>
</evidence>
<dbReference type="NCBIfam" id="TIGR00585">
    <property type="entry name" value="mutl"/>
    <property type="match status" value="1"/>
</dbReference>
<keyword evidence="7" id="KW-0540">Nuclease</keyword>
<dbReference type="InterPro" id="IPR014721">
    <property type="entry name" value="Ribsml_uS5_D2-typ_fold_subgr"/>
</dbReference>
<dbReference type="GO" id="GO:0006298">
    <property type="term" value="P:mismatch repair"/>
    <property type="evidence" value="ECO:0007669"/>
    <property type="project" value="UniProtKB-UniRule"/>
</dbReference>
<gene>
    <name evidence="4 7" type="primary">mutL</name>
    <name evidence="7" type="ORF">IQ249_05845</name>
</gene>
<evidence type="ECO:0000259" key="6">
    <source>
        <dbReference type="SMART" id="SM01340"/>
    </source>
</evidence>
<dbReference type="Gene3D" id="3.30.565.10">
    <property type="entry name" value="Histidine kinase-like ATPase, C-terminal domain"/>
    <property type="match status" value="1"/>
</dbReference>
<dbReference type="InterPro" id="IPR002099">
    <property type="entry name" value="MutL/Mlh/PMS"/>
</dbReference>
<dbReference type="NCBIfam" id="NF000951">
    <property type="entry name" value="PRK00095.2-1"/>
    <property type="match status" value="1"/>
</dbReference>
<dbReference type="GO" id="GO:0030983">
    <property type="term" value="F:mismatched DNA binding"/>
    <property type="evidence" value="ECO:0007669"/>
    <property type="project" value="InterPro"/>
</dbReference>
<comment type="function">
    <text evidence="4">This protein is involved in the repair of mismatches in DNA. It is required for dam-dependent methyl-directed DNA mismatch repair. May act as a 'molecular matchmaker', a protein that promotes the formation of a stable complex between two or more DNA-binding proteins in an ATP-dependent manner without itself being part of a final effector complex.</text>
</comment>
<dbReference type="Gene3D" id="3.30.1540.20">
    <property type="entry name" value="MutL, C-terminal domain, dimerisation subdomain"/>
    <property type="match status" value="1"/>
</dbReference>
<dbReference type="InterPro" id="IPR038973">
    <property type="entry name" value="MutL/Mlh/Pms-like"/>
</dbReference>
<sequence>MSVVIQPLPPEAIDLIAAGEVIDSLAAAVRELAENALDSGATRIVISLFPDLWRLQVADNGRGMDLENLRLCAKAHYTSKIHSCEDLWKITSLGFRGEALHSLAQFGNLEIWSRAAENCESGWRIAYNRQGKPIEEEISAIAPGTIATISNLFGNVPVRRNALPSKMQQLKAVQEIVQQLALCHPQIAWQVLQDEQPWFNLSPGATAKEILPQLLKSVQINDLQALQLTLETPTEDPSTLEIVVGLPDRCHRRRADWVRVAVNGRIVRAPELEQTIIAAFARTLPRDRYPVCFLHINTAPRQIDWNRHPAKTEIYLHSLDFWREQISQGIEATLRLSPADLQSAQHQRLSNLLKAAEPQGRYRLNPDLQTAVIRDRDISLMELRAVAQVNKTYIIAEHNSGLWLVEQHIAHERVLYEQLLDSWELVPIEPSLILTQLTPKQVAQLQGLGLEIESFGEQMWAVRTVPQALHQREDCLDALIELSWGGDLQAAQVATACRTAIRNGTPLNLPEMQDLLDRWKRTRNPRTCPHGRPIYLSLEEAALARFFRRHWVIGKSHGI</sequence>
<comment type="caution">
    <text evidence="7">The sequence shown here is derived from an EMBL/GenBank/DDBJ whole genome shotgun (WGS) entry which is preliminary data.</text>
</comment>
<keyword evidence="7" id="KW-0378">Hydrolase</keyword>
<comment type="similarity">
    <text evidence="1 4">Belongs to the DNA mismatch repair MutL/HexB family.</text>
</comment>
<dbReference type="PANTHER" id="PTHR10073">
    <property type="entry name" value="DNA MISMATCH REPAIR PROTEIN MLH, PMS, MUTL"/>
    <property type="match status" value="1"/>
</dbReference>
<evidence type="ECO:0000313" key="7">
    <source>
        <dbReference type="EMBL" id="MBE9115419.1"/>
    </source>
</evidence>
<dbReference type="InterPro" id="IPR042120">
    <property type="entry name" value="MutL_C_dimsub"/>
</dbReference>
<dbReference type="GO" id="GO:0004519">
    <property type="term" value="F:endonuclease activity"/>
    <property type="evidence" value="ECO:0007669"/>
    <property type="project" value="UniProtKB-KW"/>
</dbReference>
<reference evidence="7" key="1">
    <citation type="submission" date="2020-10" db="EMBL/GenBank/DDBJ databases">
        <authorList>
            <person name="Castelo-Branco R."/>
            <person name="Eusebio N."/>
            <person name="Adriana R."/>
            <person name="Vieira A."/>
            <person name="Brugerolle De Fraissinette N."/>
            <person name="Rezende De Castro R."/>
            <person name="Schneider M.P."/>
            <person name="Vasconcelos V."/>
            <person name="Leao P.N."/>
        </authorList>
    </citation>
    <scope>NUCLEOTIDE SEQUENCE</scope>
    <source>
        <strain evidence="7">LEGE 07157</strain>
    </source>
</reference>
<feature type="domain" description="DNA mismatch repair protein S5" evidence="6">
    <location>
        <begin position="211"/>
        <end position="335"/>
    </location>
</feature>
<proteinExistence type="inferred from homology"/>
<dbReference type="InterPro" id="IPR036890">
    <property type="entry name" value="HATPase_C_sf"/>
</dbReference>
<dbReference type="GO" id="GO:0140664">
    <property type="term" value="F:ATP-dependent DNA damage sensor activity"/>
    <property type="evidence" value="ECO:0007669"/>
    <property type="project" value="InterPro"/>
</dbReference>
<organism evidence="7 8">
    <name type="scientific">Lusitaniella coriacea LEGE 07157</name>
    <dbReference type="NCBI Taxonomy" id="945747"/>
    <lineage>
        <taxon>Bacteria</taxon>
        <taxon>Bacillati</taxon>
        <taxon>Cyanobacteriota</taxon>
        <taxon>Cyanophyceae</taxon>
        <taxon>Spirulinales</taxon>
        <taxon>Lusitaniellaceae</taxon>
        <taxon>Lusitaniella</taxon>
    </lineage>
</organism>
<protein>
    <recommendedName>
        <fullName evidence="4">DNA mismatch repair protein MutL</fullName>
    </recommendedName>
</protein>
<evidence type="ECO:0000256" key="4">
    <source>
        <dbReference type="HAMAP-Rule" id="MF_00149"/>
    </source>
</evidence>
<evidence type="ECO:0000313" key="8">
    <source>
        <dbReference type="Proteomes" id="UP000654482"/>
    </source>
</evidence>
<dbReference type="SUPFAM" id="SSF54211">
    <property type="entry name" value="Ribosomal protein S5 domain 2-like"/>
    <property type="match status" value="1"/>
</dbReference>
<dbReference type="SUPFAM" id="SSF118116">
    <property type="entry name" value="DNA mismatch repair protein MutL"/>
    <property type="match status" value="1"/>
</dbReference>
<dbReference type="InterPro" id="IPR020667">
    <property type="entry name" value="DNA_mismatch_repair_MutL"/>
</dbReference>
<dbReference type="Pfam" id="PF01119">
    <property type="entry name" value="DNA_mis_repair"/>
    <property type="match status" value="1"/>
</dbReference>
<dbReference type="Gene3D" id="3.30.230.10">
    <property type="match status" value="1"/>
</dbReference>
<dbReference type="InterPro" id="IPR042121">
    <property type="entry name" value="MutL_C_regsub"/>
</dbReference>
<dbReference type="AlphaFoldDB" id="A0A8J7DNZ7"/>
<dbReference type="InterPro" id="IPR014762">
    <property type="entry name" value="DNA_mismatch_repair_CS"/>
</dbReference>
<dbReference type="CDD" id="cd00782">
    <property type="entry name" value="MutL_Trans"/>
    <property type="match status" value="1"/>
</dbReference>
<accession>A0A8J7DNZ7</accession>
<dbReference type="RefSeq" id="WP_194028503.1">
    <property type="nucleotide sequence ID" value="NZ_JADEWZ010000006.1"/>
</dbReference>
<dbReference type="HAMAP" id="MF_00149">
    <property type="entry name" value="DNA_mis_repair"/>
    <property type="match status" value="1"/>
</dbReference>
<dbReference type="Gene3D" id="3.30.1370.100">
    <property type="entry name" value="MutL, C-terminal domain, regulatory subdomain"/>
    <property type="match status" value="1"/>
</dbReference>
<dbReference type="InterPro" id="IPR014790">
    <property type="entry name" value="MutL_C"/>
</dbReference>
<keyword evidence="3 4" id="KW-0234">DNA repair</keyword>
<evidence type="ECO:0000259" key="5">
    <source>
        <dbReference type="SMART" id="SM00853"/>
    </source>
</evidence>
<dbReference type="InterPro" id="IPR013507">
    <property type="entry name" value="DNA_mismatch_S5_2-like"/>
</dbReference>
<keyword evidence="7" id="KW-0255">Endonuclease</keyword>
<dbReference type="PANTHER" id="PTHR10073:SF12">
    <property type="entry name" value="DNA MISMATCH REPAIR PROTEIN MLH1"/>
    <property type="match status" value="1"/>
</dbReference>